<dbReference type="RefSeq" id="WP_425345904.1">
    <property type="nucleotide sequence ID" value="NZ_JBGUBD010000006.1"/>
</dbReference>
<evidence type="ECO:0000313" key="3">
    <source>
        <dbReference type="EMBL" id="MFA9478987.1"/>
    </source>
</evidence>
<feature type="transmembrane region" description="Helical" evidence="2">
    <location>
        <begin position="12"/>
        <end position="33"/>
    </location>
</feature>
<dbReference type="Pfam" id="PF04367">
    <property type="entry name" value="DUF502"/>
    <property type="match status" value="1"/>
</dbReference>
<keyword evidence="2" id="KW-0472">Membrane</keyword>
<evidence type="ECO:0000313" key="4">
    <source>
        <dbReference type="Proteomes" id="UP001575105"/>
    </source>
</evidence>
<dbReference type="InterPro" id="IPR007462">
    <property type="entry name" value="COV1-like"/>
</dbReference>
<feature type="compositionally biased region" description="Polar residues" evidence="1">
    <location>
        <begin position="194"/>
        <end position="205"/>
    </location>
</feature>
<reference evidence="3 4" key="1">
    <citation type="submission" date="2024-08" db="EMBL/GenBank/DDBJ databases">
        <title>Whole-genome sequencing of halo(alkali)philic microorganisms from hypersaline lakes.</title>
        <authorList>
            <person name="Sorokin D.Y."/>
            <person name="Merkel A.Y."/>
            <person name="Messina E."/>
            <person name="Yakimov M."/>
        </authorList>
    </citation>
    <scope>NUCLEOTIDE SEQUENCE [LARGE SCALE GENOMIC DNA]</scope>
    <source>
        <strain evidence="3 4">AB-hyl4</strain>
    </source>
</reference>
<dbReference type="Proteomes" id="UP001575105">
    <property type="component" value="Unassembled WGS sequence"/>
</dbReference>
<keyword evidence="2" id="KW-0812">Transmembrane</keyword>
<evidence type="ECO:0000256" key="1">
    <source>
        <dbReference type="SAM" id="MobiDB-lite"/>
    </source>
</evidence>
<feature type="compositionally biased region" description="Polar residues" evidence="1">
    <location>
        <begin position="213"/>
        <end position="223"/>
    </location>
</feature>
<keyword evidence="4" id="KW-1185">Reference proteome</keyword>
<comment type="caution">
    <text evidence="3">The sequence shown here is derived from an EMBL/GenBank/DDBJ whole genome shotgun (WGS) entry which is preliminary data.</text>
</comment>
<dbReference type="PANTHER" id="PTHR31876:SF26">
    <property type="entry name" value="PROTEIN LIKE COV 2"/>
    <property type="match status" value="1"/>
</dbReference>
<evidence type="ECO:0000256" key="2">
    <source>
        <dbReference type="SAM" id="Phobius"/>
    </source>
</evidence>
<feature type="region of interest" description="Disordered" evidence="1">
    <location>
        <begin position="194"/>
        <end position="223"/>
    </location>
</feature>
<keyword evidence="2" id="KW-1133">Transmembrane helix</keyword>
<name>A0ABV4U6P3_9BACT</name>
<organism evidence="3 4">
    <name type="scientific">Natronomicrosphaera hydrolytica</name>
    <dbReference type="NCBI Taxonomy" id="3242702"/>
    <lineage>
        <taxon>Bacteria</taxon>
        <taxon>Pseudomonadati</taxon>
        <taxon>Planctomycetota</taxon>
        <taxon>Phycisphaerae</taxon>
        <taxon>Phycisphaerales</taxon>
        <taxon>Phycisphaeraceae</taxon>
        <taxon>Natronomicrosphaera</taxon>
    </lineage>
</organism>
<sequence length="223" mass="24500">MLRILTRIFLKGLVALLPIVLTLYLVGLLGWWAETTMRSLLTVIIAEERYLPGMGLVLAVAVILLAGLLIDAYLFRRTLDYTEQGMQRVPVVKSVYGAIKDFMGYFSTMNRQRMNQVVLVRLPNSDFKILGLVTREQFRDLPKGVGGDGAVAVYFPMSYQIGGYTVILPREQIEPVDMSIEDGLRFALTAGIKSDQSNGTESAGTPVSPGPDNVTNRPGSGGR</sequence>
<protein>
    <submittedName>
        <fullName evidence="3">DUF502 domain-containing protein</fullName>
    </submittedName>
</protein>
<proteinExistence type="predicted"/>
<dbReference type="EMBL" id="JBGUBD010000006">
    <property type="protein sequence ID" value="MFA9478987.1"/>
    <property type="molecule type" value="Genomic_DNA"/>
</dbReference>
<accession>A0ABV4U6P3</accession>
<gene>
    <name evidence="3" type="ORF">ACERK3_11895</name>
</gene>
<feature type="transmembrane region" description="Helical" evidence="2">
    <location>
        <begin position="53"/>
        <end position="75"/>
    </location>
</feature>
<dbReference type="PANTHER" id="PTHR31876">
    <property type="entry name" value="COV-LIKE PROTEIN 1"/>
    <property type="match status" value="1"/>
</dbReference>